<dbReference type="SUPFAM" id="SSF48452">
    <property type="entry name" value="TPR-like"/>
    <property type="match status" value="1"/>
</dbReference>
<protein>
    <submittedName>
        <fullName evidence="3">WD40 repeat protein</fullName>
    </submittedName>
</protein>
<feature type="signal peptide" evidence="2">
    <location>
        <begin position="1"/>
        <end position="22"/>
    </location>
</feature>
<feature type="chain" id="PRO_5015947132" evidence="2">
    <location>
        <begin position="23"/>
        <end position="510"/>
    </location>
</feature>
<dbReference type="EMBL" id="QKZK01000032">
    <property type="protein sequence ID" value="PZX12331.1"/>
    <property type="molecule type" value="Genomic_DNA"/>
</dbReference>
<evidence type="ECO:0000313" key="4">
    <source>
        <dbReference type="Proteomes" id="UP000249239"/>
    </source>
</evidence>
<dbReference type="SUPFAM" id="SSF82171">
    <property type="entry name" value="DPP6 N-terminal domain-like"/>
    <property type="match status" value="1"/>
</dbReference>
<feature type="repeat" description="TPR" evidence="1">
    <location>
        <begin position="92"/>
        <end position="125"/>
    </location>
</feature>
<accession>A0A2W7MXE7</accession>
<keyword evidence="2" id="KW-0732">Signal</keyword>
<reference evidence="3 4" key="1">
    <citation type="submission" date="2018-06" db="EMBL/GenBank/DDBJ databases">
        <title>Genomic Encyclopedia of Archaeal and Bacterial Type Strains, Phase II (KMG-II): from individual species to whole genera.</title>
        <authorList>
            <person name="Goeker M."/>
        </authorList>
    </citation>
    <scope>NUCLEOTIDE SEQUENCE [LARGE SCALE GENOMIC DNA]</scope>
    <source>
        <strain evidence="3 4">DSM 6779</strain>
    </source>
</reference>
<dbReference type="InterPro" id="IPR011990">
    <property type="entry name" value="TPR-like_helical_dom_sf"/>
</dbReference>
<name>A0A2W7MXE7_9BACT</name>
<gene>
    <name evidence="3" type="ORF">LX69_02922</name>
</gene>
<dbReference type="OrthoDB" id="1488841at2"/>
<dbReference type="AlphaFoldDB" id="A0A2W7MXE7"/>
<organism evidence="3 4">
    <name type="scientific">Breznakibacter xylanolyticus</name>
    <dbReference type="NCBI Taxonomy" id="990"/>
    <lineage>
        <taxon>Bacteria</taxon>
        <taxon>Pseudomonadati</taxon>
        <taxon>Bacteroidota</taxon>
        <taxon>Bacteroidia</taxon>
        <taxon>Marinilabiliales</taxon>
        <taxon>Marinilabiliaceae</taxon>
        <taxon>Breznakibacter</taxon>
    </lineage>
</organism>
<proteinExistence type="predicted"/>
<dbReference type="InterPro" id="IPR011659">
    <property type="entry name" value="WD40"/>
</dbReference>
<comment type="caution">
    <text evidence="3">The sequence shown here is derived from an EMBL/GenBank/DDBJ whole genome shotgun (WGS) entry which is preliminary data.</text>
</comment>
<dbReference type="Proteomes" id="UP000249239">
    <property type="component" value="Unassembled WGS sequence"/>
</dbReference>
<keyword evidence="1" id="KW-0802">TPR repeat</keyword>
<dbReference type="Pfam" id="PF13432">
    <property type="entry name" value="TPR_16"/>
    <property type="match status" value="1"/>
</dbReference>
<dbReference type="Gene3D" id="2.120.10.30">
    <property type="entry name" value="TolB, C-terminal domain"/>
    <property type="match status" value="1"/>
</dbReference>
<dbReference type="PROSITE" id="PS51257">
    <property type="entry name" value="PROKAR_LIPOPROTEIN"/>
    <property type="match status" value="1"/>
</dbReference>
<evidence type="ECO:0000256" key="1">
    <source>
        <dbReference type="PROSITE-ProRule" id="PRU00339"/>
    </source>
</evidence>
<dbReference type="InterPro" id="IPR019734">
    <property type="entry name" value="TPR_rpt"/>
</dbReference>
<dbReference type="InterPro" id="IPR011042">
    <property type="entry name" value="6-blade_b-propeller_TolB-like"/>
</dbReference>
<evidence type="ECO:0000256" key="2">
    <source>
        <dbReference type="SAM" id="SignalP"/>
    </source>
</evidence>
<keyword evidence="4" id="KW-1185">Reference proteome</keyword>
<dbReference type="Gene3D" id="1.25.40.10">
    <property type="entry name" value="Tetratricopeptide repeat domain"/>
    <property type="match status" value="1"/>
</dbReference>
<evidence type="ECO:0000313" key="3">
    <source>
        <dbReference type="EMBL" id="PZX12331.1"/>
    </source>
</evidence>
<dbReference type="Pfam" id="PF07676">
    <property type="entry name" value="PD40"/>
    <property type="match status" value="2"/>
</dbReference>
<sequence length="510" mass="56336">MKFFLFFSLGMYLLFASGCASRGSASGGHKAFAAGEYARSAGIYKKAFSNEKNKFTKGEIAFYMGESYRRINQPNKAAAAYSRALRTGFDHPRMRLYYAQSLFKAGKVKDALAEFEKILEKSPNDALAHVGLASCKMIEQPAKAPRCDVKKFDAINSKFSDFSPAFSMESEPEIYFSSMRSLAKKRNMSRITGQGGGDIYYIYKDAKGKWTKPEIVDDPVSTTFDEGALSLSFDGKEMYFTRCRYDQSKVIGAEIFRMKRSGGRWSEPELVPLAGDSLVVAHPAISPDGLTLYFVSDMPGSVGGKDIWKVTRADVTSDWSQPVNVGAPVNTHGDEMFPYVRHDGVLFFSSDGHPGFGGLDVFRLTEQESGPAVVENLLMPINSGGDDFGIVFERGVEKGLFSSSRDNVKGVDNIYEFQYRPVSLVFKGRLTHGDSSAAPEGAFVRVAGNDGVIKKLEVQPDGVFTFDIQPNVDYVFLCGAPGYLNHREKFTTNGVGDDKVFDFRIVLKPR</sequence>
<dbReference type="PROSITE" id="PS50005">
    <property type="entry name" value="TPR"/>
    <property type="match status" value="1"/>
</dbReference>
<dbReference type="RefSeq" id="WP_111446736.1">
    <property type="nucleotide sequence ID" value="NZ_QKZK01000032.1"/>
</dbReference>